<dbReference type="Proteomes" id="UP000593579">
    <property type="component" value="Unassembled WGS sequence"/>
</dbReference>
<evidence type="ECO:0000313" key="2">
    <source>
        <dbReference type="Proteomes" id="UP000593579"/>
    </source>
</evidence>
<gene>
    <name evidence="1" type="ORF">Gogos_021310</name>
</gene>
<name>A0A7J9D228_GOSGO</name>
<protein>
    <recommendedName>
        <fullName evidence="3">RNase H type-1 domain-containing protein</fullName>
    </recommendedName>
</protein>
<reference evidence="1 2" key="1">
    <citation type="journal article" date="2019" name="Genome Biol. Evol.">
        <title>Insights into the evolution of the New World diploid cottons (Gossypium, subgenus Houzingenia) based on genome sequencing.</title>
        <authorList>
            <person name="Grover C.E."/>
            <person name="Arick M.A. 2nd"/>
            <person name="Thrash A."/>
            <person name="Conover J.L."/>
            <person name="Sanders W.S."/>
            <person name="Peterson D.G."/>
            <person name="Frelichowski J.E."/>
            <person name="Scheffler J.A."/>
            <person name="Scheffler B.E."/>
            <person name="Wendel J.F."/>
        </authorList>
    </citation>
    <scope>NUCLEOTIDE SEQUENCE [LARGE SCALE GENOMIC DNA]</scope>
    <source>
        <strain evidence="1">5</strain>
        <tissue evidence="1">Leaf</tissue>
    </source>
</reference>
<dbReference type="OrthoDB" id="955670at2759"/>
<dbReference type="AlphaFoldDB" id="A0A7J9D228"/>
<dbReference type="EMBL" id="JABEZY010262802">
    <property type="protein sequence ID" value="MBA0754604.1"/>
    <property type="molecule type" value="Genomic_DNA"/>
</dbReference>
<sequence length="86" mass="9623">MLEGLFFAWDKRFRKVKVECDNALLVELLLSGGGEIRIRHILRTFNGVADHMTKCANTSSSLIRLFRSPLASVMNLLGSDHMSISS</sequence>
<evidence type="ECO:0008006" key="3">
    <source>
        <dbReference type="Google" id="ProtNLM"/>
    </source>
</evidence>
<comment type="caution">
    <text evidence="1">The sequence shown here is derived from an EMBL/GenBank/DDBJ whole genome shotgun (WGS) entry which is preliminary data.</text>
</comment>
<proteinExistence type="predicted"/>
<accession>A0A7J9D228</accession>
<organism evidence="1 2">
    <name type="scientific">Gossypium gossypioides</name>
    <name type="common">Mexican cotton</name>
    <name type="synonym">Selera gossypioides</name>
    <dbReference type="NCBI Taxonomy" id="34282"/>
    <lineage>
        <taxon>Eukaryota</taxon>
        <taxon>Viridiplantae</taxon>
        <taxon>Streptophyta</taxon>
        <taxon>Embryophyta</taxon>
        <taxon>Tracheophyta</taxon>
        <taxon>Spermatophyta</taxon>
        <taxon>Magnoliopsida</taxon>
        <taxon>eudicotyledons</taxon>
        <taxon>Gunneridae</taxon>
        <taxon>Pentapetalae</taxon>
        <taxon>rosids</taxon>
        <taxon>malvids</taxon>
        <taxon>Malvales</taxon>
        <taxon>Malvaceae</taxon>
        <taxon>Malvoideae</taxon>
        <taxon>Gossypium</taxon>
    </lineage>
</organism>
<evidence type="ECO:0000313" key="1">
    <source>
        <dbReference type="EMBL" id="MBA0754604.1"/>
    </source>
</evidence>
<keyword evidence="2" id="KW-1185">Reference proteome</keyword>